<proteinExistence type="predicted"/>
<reference evidence="1 2" key="1">
    <citation type="journal article" date="2018" name="Sci. Rep.">
        <title>Genomic signatures of local adaptation to the degree of environmental predictability in rotifers.</title>
        <authorList>
            <person name="Franch-Gras L."/>
            <person name="Hahn C."/>
            <person name="Garcia-Roger E.M."/>
            <person name="Carmona M.J."/>
            <person name="Serra M."/>
            <person name="Gomez A."/>
        </authorList>
    </citation>
    <scope>NUCLEOTIDE SEQUENCE [LARGE SCALE GENOMIC DNA]</scope>
    <source>
        <strain evidence="1">HYR1</strain>
    </source>
</reference>
<evidence type="ECO:0000313" key="1">
    <source>
        <dbReference type="EMBL" id="RNA42742.1"/>
    </source>
</evidence>
<dbReference type="EMBL" id="REGN01000323">
    <property type="protein sequence ID" value="RNA42742.1"/>
    <property type="molecule type" value="Genomic_DNA"/>
</dbReference>
<accession>A0A3M7T3Y3</accession>
<gene>
    <name evidence="1" type="ORF">BpHYR1_021841</name>
</gene>
<keyword evidence="2" id="KW-1185">Reference proteome</keyword>
<comment type="caution">
    <text evidence="1">The sequence shown here is derived from an EMBL/GenBank/DDBJ whole genome shotgun (WGS) entry which is preliminary data.</text>
</comment>
<name>A0A3M7T3Y3_BRAPC</name>
<sequence length="126" mass="13953">MKFFEKLLSASLTCGEVCNNNGFASCAMRSLANSFSLTLSPMSTSRDIAAFEQFSPSCLTCENCNFEFGSRDMTLTSDDCNAEFKLLYPWSLTSEGCNAEFGSCDKKFLSVTLTSDDCNVEFKLRE</sequence>
<protein>
    <submittedName>
        <fullName evidence="1">Uncharacterized protein</fullName>
    </submittedName>
</protein>
<dbReference type="AlphaFoldDB" id="A0A3M7T3Y3"/>
<evidence type="ECO:0000313" key="2">
    <source>
        <dbReference type="Proteomes" id="UP000276133"/>
    </source>
</evidence>
<organism evidence="1 2">
    <name type="scientific">Brachionus plicatilis</name>
    <name type="common">Marine rotifer</name>
    <name type="synonym">Brachionus muelleri</name>
    <dbReference type="NCBI Taxonomy" id="10195"/>
    <lineage>
        <taxon>Eukaryota</taxon>
        <taxon>Metazoa</taxon>
        <taxon>Spiralia</taxon>
        <taxon>Gnathifera</taxon>
        <taxon>Rotifera</taxon>
        <taxon>Eurotatoria</taxon>
        <taxon>Monogononta</taxon>
        <taxon>Pseudotrocha</taxon>
        <taxon>Ploima</taxon>
        <taxon>Brachionidae</taxon>
        <taxon>Brachionus</taxon>
    </lineage>
</organism>
<dbReference type="Proteomes" id="UP000276133">
    <property type="component" value="Unassembled WGS sequence"/>
</dbReference>